<dbReference type="SUPFAM" id="SSF50370">
    <property type="entry name" value="Ricin B-like lectins"/>
    <property type="match status" value="1"/>
</dbReference>
<keyword evidence="2" id="KW-0472">Membrane</keyword>
<dbReference type="KEGG" id="pti:PHATRDRAFT_bd1870"/>
<dbReference type="RefSeq" id="XP_002176490.1">
    <property type="nucleotide sequence ID" value="XM_002176454.1"/>
</dbReference>
<dbReference type="GeneID" id="7204971"/>
<evidence type="ECO:0000256" key="2">
    <source>
        <dbReference type="SAM" id="Phobius"/>
    </source>
</evidence>
<dbReference type="Proteomes" id="UP000000759">
    <property type="component" value="Unassembled WGS sequence"/>
</dbReference>
<dbReference type="HOGENOM" id="CLU_070458_0_0_1"/>
<feature type="region of interest" description="Disordered" evidence="1">
    <location>
        <begin position="63"/>
        <end position="106"/>
    </location>
</feature>
<dbReference type="eggNOG" id="ENOG502STBE">
    <property type="taxonomic scope" value="Eukaryota"/>
</dbReference>
<evidence type="ECO:0000313" key="4">
    <source>
        <dbReference type="Proteomes" id="UP000000759"/>
    </source>
</evidence>
<keyword evidence="4" id="KW-1185">Reference proteome</keyword>
<dbReference type="PROSITE" id="PS50231">
    <property type="entry name" value="RICIN_B_LECTIN"/>
    <property type="match status" value="1"/>
</dbReference>
<proteinExistence type="predicted"/>
<reference evidence="4" key="2">
    <citation type="submission" date="2008-08" db="EMBL/GenBank/DDBJ databases">
        <authorList>
            <consortium name="Diatom Consortium"/>
            <person name="Grigoriev I."/>
            <person name="Grimwood J."/>
            <person name="Kuo A."/>
            <person name="Otillar R.P."/>
            <person name="Salamov A."/>
            <person name="Detter J.C."/>
            <person name="Lindquist E."/>
            <person name="Shapiro H."/>
            <person name="Lucas S."/>
            <person name="Glavina del Rio T."/>
            <person name="Pitluck S."/>
            <person name="Rokhsar D."/>
            <person name="Bowler C."/>
        </authorList>
    </citation>
    <scope>GENOME REANNOTATION</scope>
    <source>
        <strain evidence="4">CCAP 1055/1</strain>
    </source>
</reference>
<name>B7S4K0_PHATC</name>
<gene>
    <name evidence="3" type="primary">TRD4</name>
    <name evidence="3" type="ORF">PHATRDRAFT_bd1870</name>
</gene>
<evidence type="ECO:0000256" key="1">
    <source>
        <dbReference type="SAM" id="MobiDB-lite"/>
    </source>
</evidence>
<accession>B7S4K0</accession>
<keyword evidence="2" id="KW-0812">Transmembrane</keyword>
<dbReference type="OrthoDB" id="46933at2759"/>
<dbReference type="InParanoid" id="B7S4K0"/>
<keyword evidence="2" id="KW-1133">Transmembrane helix</keyword>
<reference evidence="3 4" key="1">
    <citation type="journal article" date="2008" name="Nature">
        <title>The Phaeodactylum genome reveals the evolutionary history of diatom genomes.</title>
        <authorList>
            <person name="Bowler C."/>
            <person name="Allen A.E."/>
            <person name="Badger J.H."/>
            <person name="Grimwood J."/>
            <person name="Jabbari K."/>
            <person name="Kuo A."/>
            <person name="Maheswari U."/>
            <person name="Martens C."/>
            <person name="Maumus F."/>
            <person name="Otillar R.P."/>
            <person name="Rayko E."/>
            <person name="Salamov A."/>
            <person name="Vandepoele K."/>
            <person name="Beszteri B."/>
            <person name="Gruber A."/>
            <person name="Heijde M."/>
            <person name="Katinka M."/>
            <person name="Mock T."/>
            <person name="Valentin K."/>
            <person name="Verret F."/>
            <person name="Berges J.A."/>
            <person name="Brownlee C."/>
            <person name="Cadoret J.P."/>
            <person name="Chiovitti A."/>
            <person name="Choi C.J."/>
            <person name="Coesel S."/>
            <person name="De Martino A."/>
            <person name="Detter J.C."/>
            <person name="Durkin C."/>
            <person name="Falciatore A."/>
            <person name="Fournet J."/>
            <person name="Haruta M."/>
            <person name="Huysman M.J."/>
            <person name="Jenkins B.D."/>
            <person name="Jiroutova K."/>
            <person name="Jorgensen R.E."/>
            <person name="Joubert Y."/>
            <person name="Kaplan A."/>
            <person name="Kroger N."/>
            <person name="Kroth P.G."/>
            <person name="La Roche J."/>
            <person name="Lindquist E."/>
            <person name="Lommer M."/>
            <person name="Martin-Jezequel V."/>
            <person name="Lopez P.J."/>
            <person name="Lucas S."/>
            <person name="Mangogna M."/>
            <person name="McGinnis K."/>
            <person name="Medlin L.K."/>
            <person name="Montsant A."/>
            <person name="Oudot-Le Secq M.P."/>
            <person name="Napoli C."/>
            <person name="Obornik M."/>
            <person name="Parker M.S."/>
            <person name="Petit J.L."/>
            <person name="Porcel B.M."/>
            <person name="Poulsen N."/>
            <person name="Robison M."/>
            <person name="Rychlewski L."/>
            <person name="Rynearson T.A."/>
            <person name="Schmutz J."/>
            <person name="Shapiro H."/>
            <person name="Siaut M."/>
            <person name="Stanley M."/>
            <person name="Sussman M.R."/>
            <person name="Taylor A.R."/>
            <person name="Vardi A."/>
            <person name="von Dassow P."/>
            <person name="Vyverman W."/>
            <person name="Willis A."/>
            <person name="Wyrwicz L.S."/>
            <person name="Rokhsar D.S."/>
            <person name="Weissenbach J."/>
            <person name="Armbrust E.V."/>
            <person name="Green B.R."/>
            <person name="Van de Peer Y."/>
            <person name="Grigoriev I.V."/>
        </authorList>
    </citation>
    <scope>NUCLEOTIDE SEQUENCE [LARGE SCALE GENOMIC DNA]</scope>
    <source>
        <strain evidence="3 4">CCAP 1055/1</strain>
    </source>
</reference>
<evidence type="ECO:0000313" key="3">
    <source>
        <dbReference type="EMBL" id="EEC42524.1"/>
    </source>
</evidence>
<dbReference type="SMR" id="B7S4K0"/>
<feature type="compositionally biased region" description="Low complexity" evidence="1">
    <location>
        <begin position="70"/>
        <end position="92"/>
    </location>
</feature>
<protein>
    <submittedName>
        <fullName evidence="3">TRD4</fullName>
    </submittedName>
</protein>
<feature type="transmembrane region" description="Helical" evidence="2">
    <location>
        <begin position="6"/>
        <end position="28"/>
    </location>
</feature>
<dbReference type="InterPro" id="IPR035992">
    <property type="entry name" value="Ricin_B-like_lectins"/>
</dbReference>
<sequence length="280" mass="30589">MVAQNVLIGTAVALVVIIAVVIPVAILVPKNNDSNRSGISALTEALPGGTNFPTILPSSFPSLRPSDLEPSASPSIGPSAAPSDFPSGSPSAQPSPSPTSAPTLPPVDPNFEFNLMMHWEREFFWQEEYTERTWCMECMKCNELSGADGNSGCRDSNSNSFDCDNKDQLWLQDCGGRSKGTAVFTIVRHDSSDQIRVQGSDLCLTLVRPRFINLQPCDEADILQRFRGFDRNQPFDLRPVLNDDGCLTQSHHPRAGEVIFNGGCELAYFWNTALWDAIPA</sequence>
<dbReference type="PaxDb" id="2850-Phatrdraft1870"/>
<dbReference type="AlphaFoldDB" id="B7S4K0"/>
<organism evidence="3 4">
    <name type="scientific">Phaeodactylum tricornutum (strain CCAP 1055/1)</name>
    <dbReference type="NCBI Taxonomy" id="556484"/>
    <lineage>
        <taxon>Eukaryota</taxon>
        <taxon>Sar</taxon>
        <taxon>Stramenopiles</taxon>
        <taxon>Ochrophyta</taxon>
        <taxon>Bacillariophyta</taxon>
        <taxon>Bacillariophyceae</taxon>
        <taxon>Bacillariophycidae</taxon>
        <taxon>Naviculales</taxon>
        <taxon>Phaeodactylaceae</taxon>
        <taxon>Phaeodactylum</taxon>
    </lineage>
</organism>
<dbReference type="EMBL" id="DS999299">
    <property type="protein sequence ID" value="EEC42524.1"/>
    <property type="molecule type" value="Genomic_DNA"/>
</dbReference>
<feature type="compositionally biased region" description="Pro residues" evidence="1">
    <location>
        <begin position="93"/>
        <end position="106"/>
    </location>
</feature>